<reference evidence="1" key="1">
    <citation type="journal article" date="2014" name="Front. Microbiol.">
        <title>High frequency of phylogenetically diverse reductive dehalogenase-homologous genes in deep subseafloor sedimentary metagenomes.</title>
        <authorList>
            <person name="Kawai M."/>
            <person name="Futagami T."/>
            <person name="Toyoda A."/>
            <person name="Takaki Y."/>
            <person name="Nishi S."/>
            <person name="Hori S."/>
            <person name="Arai W."/>
            <person name="Tsubouchi T."/>
            <person name="Morono Y."/>
            <person name="Uchiyama I."/>
            <person name="Ito T."/>
            <person name="Fujiyama A."/>
            <person name="Inagaki F."/>
            <person name="Takami H."/>
        </authorList>
    </citation>
    <scope>NUCLEOTIDE SEQUENCE</scope>
    <source>
        <strain evidence="1">Expedition CK06-06</strain>
    </source>
</reference>
<name>X1MKP7_9ZZZZ</name>
<dbReference type="EMBL" id="BARV01022193">
    <property type="protein sequence ID" value="GAI18631.1"/>
    <property type="molecule type" value="Genomic_DNA"/>
</dbReference>
<comment type="caution">
    <text evidence="1">The sequence shown here is derived from an EMBL/GenBank/DDBJ whole genome shotgun (WGS) entry which is preliminary data.</text>
</comment>
<gene>
    <name evidence="1" type="ORF">S06H3_36611</name>
</gene>
<proteinExistence type="predicted"/>
<feature type="non-terminal residue" evidence="1">
    <location>
        <position position="101"/>
    </location>
</feature>
<accession>X1MKP7</accession>
<evidence type="ECO:0000313" key="1">
    <source>
        <dbReference type="EMBL" id="GAI18631.1"/>
    </source>
</evidence>
<sequence>MSACFLNVTDLVLVGTGGFSTRANDAYYDFIDRGGPGAIDDSGFRFYALNARTGEPVERCELDVYTYLSQQSRREFFYLTTDKEGSAELSLPVAISPRASN</sequence>
<protein>
    <submittedName>
        <fullName evidence="1">Uncharacterized protein</fullName>
    </submittedName>
</protein>
<dbReference type="AlphaFoldDB" id="X1MKP7"/>
<organism evidence="1">
    <name type="scientific">marine sediment metagenome</name>
    <dbReference type="NCBI Taxonomy" id="412755"/>
    <lineage>
        <taxon>unclassified sequences</taxon>
        <taxon>metagenomes</taxon>
        <taxon>ecological metagenomes</taxon>
    </lineage>
</organism>